<protein>
    <submittedName>
        <fullName evidence="1">Type II toxin-antitoxin system RelE/ParE family toxin</fullName>
    </submittedName>
</protein>
<proteinExistence type="predicted"/>
<dbReference type="EMBL" id="CP043538">
    <property type="protein sequence ID" value="QGY05682.1"/>
    <property type="molecule type" value="Genomic_DNA"/>
</dbReference>
<dbReference type="AlphaFoldDB" id="A0A6B9FUH5"/>
<evidence type="ECO:0000313" key="2">
    <source>
        <dbReference type="Proteomes" id="UP000012488"/>
    </source>
</evidence>
<dbReference type="KEGG" id="mmes:MMSR116_30130"/>
<sequence length="100" mass="10928">MTTILLSDTFRTWPAGLKDHRAKARIAAQIRAAGFDNVGNVKPVGSGVCEMRIPYGPGYRVYYVRRGEVTSLLLCGGDKASQTRDIQRAKRMAANLDGTV</sequence>
<accession>A0A6B9FUH5</accession>
<reference evidence="1 2" key="1">
    <citation type="journal article" date="2012" name="Genet. Mol. Biol.">
        <title>Analysis of 16S rRNA and mxaF genes revealing insights into Methylobacterium niche-specific plant association.</title>
        <authorList>
            <person name="Dourado M.N."/>
            <person name="Andreote F.D."/>
            <person name="Dini-Andreote F."/>
            <person name="Conti R."/>
            <person name="Araujo J.M."/>
            <person name="Araujo W.L."/>
        </authorList>
    </citation>
    <scope>NUCLEOTIDE SEQUENCE [LARGE SCALE GENOMIC DNA]</scope>
    <source>
        <strain evidence="1 2">SR1.6/6</strain>
    </source>
</reference>
<gene>
    <name evidence="1" type="ORF">MMSR116_30130</name>
</gene>
<evidence type="ECO:0000313" key="1">
    <source>
        <dbReference type="EMBL" id="QGY05682.1"/>
    </source>
</evidence>
<dbReference type="InterPro" id="IPR014056">
    <property type="entry name" value="TypeIITA-like_toxin_pred"/>
</dbReference>
<dbReference type="PIRSF" id="PIRSF028744">
    <property type="entry name" value="Addict_mod_HI1419"/>
    <property type="match status" value="1"/>
</dbReference>
<organism evidence="1 2">
    <name type="scientific">Methylobacterium mesophilicum SR1.6/6</name>
    <dbReference type="NCBI Taxonomy" id="908290"/>
    <lineage>
        <taxon>Bacteria</taxon>
        <taxon>Pseudomonadati</taxon>
        <taxon>Pseudomonadota</taxon>
        <taxon>Alphaproteobacteria</taxon>
        <taxon>Hyphomicrobiales</taxon>
        <taxon>Methylobacteriaceae</taxon>
        <taxon>Methylobacterium</taxon>
    </lineage>
</organism>
<dbReference type="NCBIfam" id="TIGR02683">
    <property type="entry name" value="upstrm_HI1419"/>
    <property type="match status" value="1"/>
</dbReference>
<dbReference type="RefSeq" id="WP_010684550.1">
    <property type="nucleotide sequence ID" value="NZ_CP043538.1"/>
</dbReference>
<dbReference type="OrthoDB" id="5296237at2"/>
<dbReference type="PANTHER" id="PTHR41791:SF1">
    <property type="entry name" value="SSL7039 PROTEIN"/>
    <property type="match status" value="1"/>
</dbReference>
<name>A0A6B9FUH5_9HYPH</name>
<dbReference type="PANTHER" id="PTHR41791">
    <property type="entry name" value="SSL7039 PROTEIN"/>
    <property type="match status" value="1"/>
</dbReference>
<reference evidence="1 2" key="2">
    <citation type="journal article" date="2013" name="Genome Announc.">
        <title>Draft Genome Sequence of Methylobacterium mesophilicum Strain SR1.6/6, Isolated from Citrus sinensis.</title>
        <authorList>
            <person name="Marinho Almeida D."/>
            <person name="Dini-Andreote F."/>
            <person name="Camargo Neves A.A."/>
            <person name="Juca Ramos R.T."/>
            <person name="Andreote F.D."/>
            <person name="Carneiro A.R."/>
            <person name="Oliveira de Souza Lima A."/>
            <person name="Caracciolo Gomes de Sa P.H."/>
            <person name="Ribeiro Barbosa M.S."/>
            <person name="Araujo W.L."/>
            <person name="Silva A."/>
        </authorList>
    </citation>
    <scope>NUCLEOTIDE SEQUENCE [LARGE SCALE GENOMIC DNA]</scope>
    <source>
        <strain evidence="1 2">SR1.6/6</strain>
    </source>
</reference>
<dbReference type="Proteomes" id="UP000012488">
    <property type="component" value="Chromosome"/>
</dbReference>